<keyword evidence="2" id="KW-1185">Reference proteome</keyword>
<proteinExistence type="predicted"/>
<evidence type="ECO:0000313" key="1">
    <source>
        <dbReference type="EMBL" id="TGZ51270.1"/>
    </source>
</evidence>
<protein>
    <submittedName>
        <fullName evidence="1">Uncharacterized protein</fullName>
    </submittedName>
</protein>
<accession>A0A4S2KNV4</accession>
<dbReference type="EMBL" id="SJOL01010530">
    <property type="protein sequence ID" value="TGZ51270.1"/>
    <property type="molecule type" value="Genomic_DNA"/>
</dbReference>
<sequence length="117" mass="12952">MLAGVLGSLRVASGLGSLLKFLDQMHPVSKSISQIRPSHIQSVELHIIEKRYVVAVRLPKSCLVCCTANVRTHGNIKCIRQIGESSATLRQSVVLNVRWGEVFREGIEVLDFEGITR</sequence>
<dbReference type="AlphaFoldDB" id="A0A4S2KNV4"/>
<evidence type="ECO:0000313" key="2">
    <source>
        <dbReference type="Proteomes" id="UP000308267"/>
    </source>
</evidence>
<dbReference type="Proteomes" id="UP000308267">
    <property type="component" value="Unassembled WGS sequence"/>
</dbReference>
<gene>
    <name evidence="1" type="ORF">CRM22_010752</name>
</gene>
<organism evidence="1 2">
    <name type="scientific">Opisthorchis felineus</name>
    <dbReference type="NCBI Taxonomy" id="147828"/>
    <lineage>
        <taxon>Eukaryota</taxon>
        <taxon>Metazoa</taxon>
        <taxon>Spiralia</taxon>
        <taxon>Lophotrochozoa</taxon>
        <taxon>Platyhelminthes</taxon>
        <taxon>Trematoda</taxon>
        <taxon>Digenea</taxon>
        <taxon>Opisthorchiida</taxon>
        <taxon>Opisthorchiata</taxon>
        <taxon>Opisthorchiidae</taxon>
        <taxon>Opisthorchis</taxon>
    </lineage>
</organism>
<reference evidence="1 2" key="1">
    <citation type="journal article" date="2019" name="BMC Genomics">
        <title>New insights from Opisthorchis felineus genome: update on genomics of the epidemiologically important liver flukes.</title>
        <authorList>
            <person name="Ershov N.I."/>
            <person name="Mordvinov V.A."/>
            <person name="Prokhortchouk E.B."/>
            <person name="Pakharukova M.Y."/>
            <person name="Gunbin K.V."/>
            <person name="Ustyantsev K."/>
            <person name="Genaev M.A."/>
            <person name="Blinov A.G."/>
            <person name="Mazur A."/>
            <person name="Boulygina E."/>
            <person name="Tsygankova S."/>
            <person name="Khrameeva E."/>
            <person name="Chekanov N."/>
            <person name="Fan G."/>
            <person name="Xiao A."/>
            <person name="Zhang H."/>
            <person name="Xu X."/>
            <person name="Yang H."/>
            <person name="Solovyev V."/>
            <person name="Lee S.M."/>
            <person name="Liu X."/>
            <person name="Afonnikov D.A."/>
            <person name="Skryabin K.G."/>
        </authorList>
    </citation>
    <scope>NUCLEOTIDE SEQUENCE [LARGE SCALE GENOMIC DNA]</scope>
    <source>
        <strain evidence="1">AK-0245</strain>
        <tissue evidence="1">Whole organism</tissue>
    </source>
</reference>
<name>A0A4S2KNV4_OPIFE</name>
<comment type="caution">
    <text evidence="1">The sequence shown here is derived from an EMBL/GenBank/DDBJ whole genome shotgun (WGS) entry which is preliminary data.</text>
</comment>